<evidence type="ECO:0000256" key="2">
    <source>
        <dbReference type="SAM" id="Phobius"/>
    </source>
</evidence>
<gene>
    <name evidence="3" type="ORF">BDY17DRAFT_292892</name>
</gene>
<keyword evidence="2" id="KW-0472">Membrane</keyword>
<reference evidence="3" key="1">
    <citation type="journal article" date="2020" name="Stud. Mycol.">
        <title>101 Dothideomycetes genomes: a test case for predicting lifestyles and emergence of pathogens.</title>
        <authorList>
            <person name="Haridas S."/>
            <person name="Albert R."/>
            <person name="Binder M."/>
            <person name="Bloem J."/>
            <person name="Labutti K."/>
            <person name="Salamov A."/>
            <person name="Andreopoulos B."/>
            <person name="Baker S."/>
            <person name="Barry K."/>
            <person name="Bills G."/>
            <person name="Bluhm B."/>
            <person name="Cannon C."/>
            <person name="Castanera R."/>
            <person name="Culley D."/>
            <person name="Daum C."/>
            <person name="Ezra D."/>
            <person name="Gonzalez J."/>
            <person name="Henrissat B."/>
            <person name="Kuo A."/>
            <person name="Liang C."/>
            <person name="Lipzen A."/>
            <person name="Lutzoni F."/>
            <person name="Magnuson J."/>
            <person name="Mondo S."/>
            <person name="Nolan M."/>
            <person name="Ohm R."/>
            <person name="Pangilinan J."/>
            <person name="Park H.-J."/>
            <person name="Ramirez L."/>
            <person name="Alfaro M."/>
            <person name="Sun H."/>
            <person name="Tritt A."/>
            <person name="Yoshinaga Y."/>
            <person name="Zwiers L.-H."/>
            <person name="Turgeon B."/>
            <person name="Goodwin S."/>
            <person name="Spatafora J."/>
            <person name="Crous P."/>
            <person name="Grigoriev I."/>
        </authorList>
    </citation>
    <scope>NUCLEOTIDE SEQUENCE</scope>
    <source>
        <strain evidence="3">CBS 113389</strain>
    </source>
</reference>
<dbReference type="InterPro" id="IPR039535">
    <property type="entry name" value="ASST-like"/>
</dbReference>
<evidence type="ECO:0000313" key="4">
    <source>
        <dbReference type="Proteomes" id="UP000799767"/>
    </source>
</evidence>
<sequence length="732" mass="81239">MPRFTLPLVALSELASINNVSFPSSNHYQVVTPHDGLVWPWRSYKTSYHTPPVLNVTHYGGDLAPGYIFFSPADHHGKYATHEASGTGLVMTSDGELIFAAEGNDYSSCTKVPSGMTNFRMQHYLGRPHITYWDGCNDPHAHWGHRWGSLTFLDEEYNHVTVSPDFHVDTLDDSTQGHIDMHDQRVTDDDTLVVTSYNSTQLDLRYMGGAIDTWVSDSMFFEFDVDTGETLFKWSSTETVFELMNETNYPLNPSRGSQRVPWDWFHINSVQKVGKDYMISARHQSTIFMISGEDGHVIWKLHGITGGDFGEMPQRFRWQHHATAQNVTANGMVVSLFNNNNGGGETEASQSTALSYYLSLPPNPDHPPRVVQHLKGTENNYAWAGTQGSYQMAIGNGNDFVGYGKTPLMREYDSQGYLLWQAWFGEATTVMSYRAFKDQWSGTPKNWDPIALFEPLSRYPDQANIYVSWNGATDISHWAIFAGANREDLVPIGVVEKKGFETGFQPPADTGVDIQCVQLGAVRDGIIIRGSNVACRTDAPAPPSKAHIPFDPLHSGLDITYPSLFQAGLVLAVMLAAFCVYKSCCRRKRFPSSSGSLMAKAADATLPRFSHARGPSWFSSHSRASSLFSHARVPSGLSLRAFTPPATKYKLSPMVGAEDEGVFEEVKVSGAEASSQRGRRSTLLGAGGAEEFDDMKEDAGSHDDDDDDGYDSSREDSNARTPFIRRGTDWEK</sequence>
<dbReference type="PANTHER" id="PTHR35340">
    <property type="entry name" value="PQQ ENZYME REPEAT PROTEIN-RELATED"/>
    <property type="match status" value="1"/>
</dbReference>
<accession>A0A6A6PY18</accession>
<organism evidence="3 4">
    <name type="scientific">Neohortaea acidophila</name>
    <dbReference type="NCBI Taxonomy" id="245834"/>
    <lineage>
        <taxon>Eukaryota</taxon>
        <taxon>Fungi</taxon>
        <taxon>Dikarya</taxon>
        <taxon>Ascomycota</taxon>
        <taxon>Pezizomycotina</taxon>
        <taxon>Dothideomycetes</taxon>
        <taxon>Dothideomycetidae</taxon>
        <taxon>Mycosphaerellales</taxon>
        <taxon>Teratosphaeriaceae</taxon>
        <taxon>Neohortaea</taxon>
    </lineage>
</organism>
<feature type="region of interest" description="Disordered" evidence="1">
    <location>
        <begin position="674"/>
        <end position="732"/>
    </location>
</feature>
<dbReference type="RefSeq" id="XP_033591647.1">
    <property type="nucleotide sequence ID" value="XM_033732901.1"/>
</dbReference>
<name>A0A6A6PY18_9PEZI</name>
<dbReference type="OrthoDB" id="5427350at2759"/>
<dbReference type="GeneID" id="54473903"/>
<dbReference type="EMBL" id="MU001633">
    <property type="protein sequence ID" value="KAF2485078.1"/>
    <property type="molecule type" value="Genomic_DNA"/>
</dbReference>
<dbReference type="Proteomes" id="UP000799767">
    <property type="component" value="Unassembled WGS sequence"/>
</dbReference>
<evidence type="ECO:0000313" key="3">
    <source>
        <dbReference type="EMBL" id="KAF2485078.1"/>
    </source>
</evidence>
<dbReference type="AlphaFoldDB" id="A0A6A6PY18"/>
<proteinExistence type="predicted"/>
<feature type="transmembrane region" description="Helical" evidence="2">
    <location>
        <begin position="559"/>
        <end position="581"/>
    </location>
</feature>
<dbReference type="InterPro" id="IPR053143">
    <property type="entry name" value="Arylsulfate_ST"/>
</dbReference>
<dbReference type="Pfam" id="PF14269">
    <property type="entry name" value="Arylsulfotran_2"/>
    <property type="match status" value="1"/>
</dbReference>
<dbReference type="SUPFAM" id="SSF50998">
    <property type="entry name" value="Quinoprotein alcohol dehydrogenase-like"/>
    <property type="match status" value="1"/>
</dbReference>
<dbReference type="PANTHER" id="PTHR35340:SF6">
    <property type="entry name" value="ASST-DOMAIN-CONTAINING PROTEIN"/>
    <property type="match status" value="1"/>
</dbReference>
<keyword evidence="2" id="KW-1133">Transmembrane helix</keyword>
<keyword evidence="4" id="KW-1185">Reference proteome</keyword>
<protein>
    <submittedName>
        <fullName evidence="3">ASST-domain-containing protein</fullName>
    </submittedName>
</protein>
<keyword evidence="2" id="KW-0812">Transmembrane</keyword>
<evidence type="ECO:0000256" key="1">
    <source>
        <dbReference type="SAM" id="MobiDB-lite"/>
    </source>
</evidence>
<dbReference type="InterPro" id="IPR011047">
    <property type="entry name" value="Quinoprotein_ADH-like_sf"/>
</dbReference>